<dbReference type="InterPro" id="IPR050715">
    <property type="entry name" value="LRR-SigEffector_domain"/>
</dbReference>
<keyword evidence="2" id="KW-0433">Leucine-rich repeat</keyword>
<evidence type="ECO:0000313" key="6">
    <source>
        <dbReference type="Proteomes" id="UP000007264"/>
    </source>
</evidence>
<dbReference type="EMBL" id="AGSI01000011">
    <property type="protein sequence ID" value="EIE22034.1"/>
    <property type="molecule type" value="Genomic_DNA"/>
</dbReference>
<keyword evidence="6" id="KW-1185">Reference proteome</keyword>
<dbReference type="GO" id="GO:0005930">
    <property type="term" value="C:axoneme"/>
    <property type="evidence" value="ECO:0007669"/>
    <property type="project" value="UniProtKB-SubCell"/>
</dbReference>
<dbReference type="RefSeq" id="XP_005646578.1">
    <property type="nucleotide sequence ID" value="XM_005646521.1"/>
</dbReference>
<dbReference type="AlphaFoldDB" id="I0YUG5"/>
<dbReference type="SUPFAM" id="SSF52047">
    <property type="entry name" value="RNI-like"/>
    <property type="match status" value="1"/>
</dbReference>
<dbReference type="STRING" id="574566.I0YUG5"/>
<gene>
    <name evidence="5" type="ORF">COCSUDRAFT_56466</name>
</gene>
<evidence type="ECO:0000256" key="2">
    <source>
        <dbReference type="ARBA" id="ARBA00022614"/>
    </source>
</evidence>
<dbReference type="InterPro" id="IPR003591">
    <property type="entry name" value="Leu-rich_rpt_typical-subtyp"/>
</dbReference>
<dbReference type="KEGG" id="csl:COCSUDRAFT_56466"/>
<keyword evidence="3" id="KW-0677">Repeat</keyword>
<feature type="domain" description="Disease resistance R13L4/SHOC-2-like LRR" evidence="4">
    <location>
        <begin position="233"/>
        <end position="340"/>
    </location>
</feature>
<protein>
    <submittedName>
        <fullName evidence="5">RNI-like protein</fullName>
    </submittedName>
</protein>
<evidence type="ECO:0000313" key="5">
    <source>
        <dbReference type="EMBL" id="EIE22034.1"/>
    </source>
</evidence>
<name>I0YUG5_COCSC</name>
<dbReference type="SMART" id="SM00369">
    <property type="entry name" value="LRR_TYP"/>
    <property type="match status" value="3"/>
</dbReference>
<dbReference type="PANTHER" id="PTHR45752">
    <property type="entry name" value="LEUCINE-RICH REPEAT-CONTAINING"/>
    <property type="match status" value="1"/>
</dbReference>
<organism evidence="5 6">
    <name type="scientific">Coccomyxa subellipsoidea (strain C-169)</name>
    <name type="common">Green microalga</name>
    <dbReference type="NCBI Taxonomy" id="574566"/>
    <lineage>
        <taxon>Eukaryota</taxon>
        <taxon>Viridiplantae</taxon>
        <taxon>Chlorophyta</taxon>
        <taxon>core chlorophytes</taxon>
        <taxon>Trebouxiophyceae</taxon>
        <taxon>Trebouxiophyceae incertae sedis</taxon>
        <taxon>Coccomyxaceae</taxon>
        <taxon>Coccomyxa</taxon>
        <taxon>Coccomyxa subellipsoidea</taxon>
    </lineage>
</organism>
<evidence type="ECO:0000256" key="3">
    <source>
        <dbReference type="ARBA" id="ARBA00022737"/>
    </source>
</evidence>
<dbReference type="PANTHER" id="PTHR45752:SF187">
    <property type="entry name" value="LEUCINE-RICH REPEAT AND IQ DOMAIN-CONTAINING PROTEIN 4"/>
    <property type="match status" value="1"/>
</dbReference>
<dbReference type="Proteomes" id="UP000007264">
    <property type="component" value="Unassembled WGS sequence"/>
</dbReference>
<dbReference type="Pfam" id="PF23598">
    <property type="entry name" value="LRR_14"/>
    <property type="match status" value="1"/>
</dbReference>
<dbReference type="eggNOG" id="KOG0619">
    <property type="taxonomic scope" value="Eukaryota"/>
</dbReference>
<comment type="caution">
    <text evidence="5">The sequence shown here is derived from an EMBL/GenBank/DDBJ whole genome shotgun (WGS) entry which is preliminary data.</text>
</comment>
<evidence type="ECO:0000256" key="1">
    <source>
        <dbReference type="ARBA" id="ARBA00004430"/>
    </source>
</evidence>
<sequence length="435" mass="47317">MRSLHVTACEGVSVAAALPLLPCFAGLEVLRIEELDGFCDHGVTLQALSGMTNLRSLAVTLGGGFMHTWPDLARMQKLETLDMRGCPAYGEPWAAWAHMPAWMTKLTSLRSLSIGCAGFTEVPPVVAALTQLTRLAIKDSCLGDSTGPAAAPGKLPMTARLPVGFQHLTNLKSLSLGTWCGNSLPDEICMLTNLEELSLTGELPCDLDGCAVDYEDDYTGAPDQAAQDFALPKRFGRLRKLRVLRLDCHMGMWELPPQVLQLTALESLDLSNTSLRSLPDNLHALSNLTRLRLASCSFMRLPAAVFSVPSLRHLDLGRNADLSLGDLNRTQLTWLASLGSLNIAKLGDCVWERPCLPTLAFLEAASRQRRLLLRMDAAEASGQLPYKGRRLQRKGLWKKGGMGETCVLERCWEGSASVGVREANGQLVQICVDIP</sequence>
<dbReference type="GeneID" id="17040019"/>
<dbReference type="InterPro" id="IPR055414">
    <property type="entry name" value="LRR_R13L4/SHOC2-like"/>
</dbReference>
<dbReference type="Gene3D" id="3.80.10.10">
    <property type="entry name" value="Ribonuclease Inhibitor"/>
    <property type="match status" value="1"/>
</dbReference>
<comment type="subcellular location">
    <subcellularLocation>
        <location evidence="1">Cytoplasm</location>
        <location evidence="1">Cytoskeleton</location>
        <location evidence="1">Cilium axoneme</location>
    </subcellularLocation>
</comment>
<dbReference type="InterPro" id="IPR032675">
    <property type="entry name" value="LRR_dom_sf"/>
</dbReference>
<dbReference type="OrthoDB" id="512499at2759"/>
<accession>I0YUG5</accession>
<reference evidence="5 6" key="1">
    <citation type="journal article" date="2012" name="Genome Biol.">
        <title>The genome of the polar eukaryotic microalga coccomyxa subellipsoidea reveals traits of cold adaptation.</title>
        <authorList>
            <person name="Blanc G."/>
            <person name="Agarkova I."/>
            <person name="Grimwood J."/>
            <person name="Kuo A."/>
            <person name="Brueggeman A."/>
            <person name="Dunigan D."/>
            <person name="Gurnon J."/>
            <person name="Ladunga I."/>
            <person name="Lindquist E."/>
            <person name="Lucas S."/>
            <person name="Pangilinan J."/>
            <person name="Proschold T."/>
            <person name="Salamov A."/>
            <person name="Schmutz J."/>
            <person name="Weeks D."/>
            <person name="Yamada T."/>
            <person name="Claverie J.M."/>
            <person name="Grigoriev I."/>
            <person name="Van Etten J."/>
            <person name="Lomsadze A."/>
            <person name="Borodovsky M."/>
        </authorList>
    </citation>
    <scope>NUCLEOTIDE SEQUENCE [LARGE SCALE GENOMIC DNA]</scope>
    <source>
        <strain evidence="5 6">C-169</strain>
    </source>
</reference>
<proteinExistence type="predicted"/>
<evidence type="ECO:0000259" key="4">
    <source>
        <dbReference type="Pfam" id="PF23598"/>
    </source>
</evidence>